<feature type="transmembrane region" description="Helical" evidence="7">
    <location>
        <begin position="105"/>
        <end position="128"/>
    </location>
</feature>
<gene>
    <name evidence="9" type="ORF">GCM10009655_24920</name>
</gene>
<dbReference type="Gene3D" id="1.10.3720.10">
    <property type="entry name" value="MetI-like"/>
    <property type="match status" value="1"/>
</dbReference>
<evidence type="ECO:0000259" key="8">
    <source>
        <dbReference type="PROSITE" id="PS50928"/>
    </source>
</evidence>
<comment type="similarity">
    <text evidence="7">Belongs to the binding-protein-dependent transport system permease family.</text>
</comment>
<keyword evidence="5 7" id="KW-1133">Transmembrane helix</keyword>
<evidence type="ECO:0000256" key="3">
    <source>
        <dbReference type="ARBA" id="ARBA00022475"/>
    </source>
</evidence>
<reference evidence="10" key="1">
    <citation type="journal article" date="2019" name="Int. J. Syst. Evol. Microbiol.">
        <title>The Global Catalogue of Microorganisms (GCM) 10K type strain sequencing project: providing services to taxonomists for standard genome sequencing and annotation.</title>
        <authorList>
            <consortium name="The Broad Institute Genomics Platform"/>
            <consortium name="The Broad Institute Genome Sequencing Center for Infectious Disease"/>
            <person name="Wu L."/>
            <person name="Ma J."/>
        </authorList>
    </citation>
    <scope>NUCLEOTIDE SEQUENCE [LARGE SCALE GENOMIC DNA]</scope>
    <source>
        <strain evidence="10">JCM 12762</strain>
    </source>
</reference>
<feature type="transmembrane region" description="Helical" evidence="7">
    <location>
        <begin position="38"/>
        <end position="60"/>
    </location>
</feature>
<evidence type="ECO:0000256" key="6">
    <source>
        <dbReference type="ARBA" id="ARBA00023136"/>
    </source>
</evidence>
<evidence type="ECO:0000256" key="1">
    <source>
        <dbReference type="ARBA" id="ARBA00004651"/>
    </source>
</evidence>
<evidence type="ECO:0000256" key="7">
    <source>
        <dbReference type="RuleBase" id="RU363032"/>
    </source>
</evidence>
<feature type="transmembrane region" description="Helical" evidence="7">
    <location>
        <begin position="191"/>
        <end position="215"/>
    </location>
</feature>
<keyword evidence="10" id="KW-1185">Reference proteome</keyword>
<name>A0ABP4GH57_9MICO</name>
<dbReference type="Proteomes" id="UP001500943">
    <property type="component" value="Unassembled WGS sequence"/>
</dbReference>
<dbReference type="CDD" id="cd06261">
    <property type="entry name" value="TM_PBP2"/>
    <property type="match status" value="1"/>
</dbReference>
<keyword evidence="2 7" id="KW-0813">Transport</keyword>
<dbReference type="InterPro" id="IPR035906">
    <property type="entry name" value="MetI-like_sf"/>
</dbReference>
<evidence type="ECO:0000256" key="5">
    <source>
        <dbReference type="ARBA" id="ARBA00022989"/>
    </source>
</evidence>
<dbReference type="RefSeq" id="WP_343926323.1">
    <property type="nucleotide sequence ID" value="NZ_BAAAKW010000062.1"/>
</dbReference>
<feature type="transmembrane region" description="Helical" evidence="7">
    <location>
        <begin position="236"/>
        <end position="259"/>
    </location>
</feature>
<accession>A0ABP4GH57</accession>
<dbReference type="InterPro" id="IPR050809">
    <property type="entry name" value="UgpAE/MalFG_permease"/>
</dbReference>
<keyword evidence="3" id="KW-1003">Cell membrane</keyword>
<keyword evidence="6 7" id="KW-0472">Membrane</keyword>
<sequence>MSPNPSLDIAPSDVDGDRLVAPSQPGSQRAVKKLPAQFTPYSLLIPATVVLAAVVGWPLVQLVIMSFQEFGRAQVFGAPSPFIGFDNYVEVLTDQAFWLVMFRSFAFAAVCVSSTMVMGTLIALLMSALGKVMRLILSIGLLLAWAMPALTATIVWGWMFDTGYGVVNFVLTRWFGLDYAGHSWLIEPLSFFFVAALIVIWGAIPFVAFTVYAGLTQVPDEVLEASQLDGAGPVQCFRLIIFPYLRSIFLVVLILQIIWDLRVFTQIFALQGIGGIKEQTSTLGVYIYQNSLGTGEYGTGGAIAVITVIVITAISFYYVRQSVKEEEL</sequence>
<proteinExistence type="inferred from homology"/>
<evidence type="ECO:0000313" key="9">
    <source>
        <dbReference type="EMBL" id="GAA1225141.1"/>
    </source>
</evidence>
<organism evidence="9 10">
    <name type="scientific">Rhodoglobus aureus</name>
    <dbReference type="NCBI Taxonomy" id="191497"/>
    <lineage>
        <taxon>Bacteria</taxon>
        <taxon>Bacillati</taxon>
        <taxon>Actinomycetota</taxon>
        <taxon>Actinomycetes</taxon>
        <taxon>Micrococcales</taxon>
        <taxon>Microbacteriaceae</taxon>
        <taxon>Rhodoglobus</taxon>
    </lineage>
</organism>
<dbReference type="EMBL" id="BAAAKW010000062">
    <property type="protein sequence ID" value="GAA1225141.1"/>
    <property type="molecule type" value="Genomic_DNA"/>
</dbReference>
<keyword evidence="4 7" id="KW-0812">Transmembrane</keyword>
<comment type="caution">
    <text evidence="9">The sequence shown here is derived from an EMBL/GenBank/DDBJ whole genome shotgun (WGS) entry which is preliminary data.</text>
</comment>
<feature type="transmembrane region" description="Helical" evidence="7">
    <location>
        <begin position="297"/>
        <end position="319"/>
    </location>
</feature>
<feature type="domain" description="ABC transmembrane type-1" evidence="8">
    <location>
        <begin position="101"/>
        <end position="318"/>
    </location>
</feature>
<evidence type="ECO:0000256" key="2">
    <source>
        <dbReference type="ARBA" id="ARBA00022448"/>
    </source>
</evidence>
<dbReference type="PANTHER" id="PTHR43227:SF8">
    <property type="entry name" value="DIACETYLCHITOBIOSE UPTAKE SYSTEM PERMEASE PROTEIN DASB"/>
    <property type="match status" value="1"/>
</dbReference>
<protein>
    <submittedName>
        <fullName evidence="9">Sugar ABC transporter permease</fullName>
    </submittedName>
</protein>
<feature type="transmembrane region" description="Helical" evidence="7">
    <location>
        <begin position="135"/>
        <end position="159"/>
    </location>
</feature>
<comment type="subcellular location">
    <subcellularLocation>
        <location evidence="1 7">Cell membrane</location>
        <topology evidence="1 7">Multi-pass membrane protein</topology>
    </subcellularLocation>
</comment>
<dbReference type="Pfam" id="PF00528">
    <property type="entry name" value="BPD_transp_1"/>
    <property type="match status" value="1"/>
</dbReference>
<evidence type="ECO:0000313" key="10">
    <source>
        <dbReference type="Proteomes" id="UP001500943"/>
    </source>
</evidence>
<dbReference type="PANTHER" id="PTHR43227">
    <property type="entry name" value="BLL4140 PROTEIN"/>
    <property type="match status" value="1"/>
</dbReference>
<dbReference type="InterPro" id="IPR000515">
    <property type="entry name" value="MetI-like"/>
</dbReference>
<dbReference type="SUPFAM" id="SSF161098">
    <property type="entry name" value="MetI-like"/>
    <property type="match status" value="1"/>
</dbReference>
<evidence type="ECO:0000256" key="4">
    <source>
        <dbReference type="ARBA" id="ARBA00022692"/>
    </source>
</evidence>
<dbReference type="PROSITE" id="PS50928">
    <property type="entry name" value="ABC_TM1"/>
    <property type="match status" value="1"/>
</dbReference>